<reference evidence="1" key="1">
    <citation type="submission" date="2024-07" db="EMBL/GenBank/DDBJ databases">
        <title>A survey of Mimosa microsymbionts across Brazilian biomes reveals a high diversity of Paraburkholderia nodulating endemic species, but also that Cupriavidus is common as a symbiont of widespread species.</title>
        <authorList>
            <person name="Rouws L."/>
            <person name="Barauna A."/>
            <person name="Beukes C."/>
            <person name="Rouws J.R.C."/>
            <person name="De Faria S.M."/>
            <person name="Gross E."/>
            <person name="Bueno Dos Reis Junior F."/>
            <person name="Simon M.F."/>
            <person name="Maluk M."/>
            <person name="Odee D.W."/>
            <person name="Kenicer G."/>
            <person name="Young J.P.W."/>
            <person name="Reis V.M."/>
            <person name="Zilli J."/>
            <person name="James E.K."/>
        </authorList>
    </citation>
    <scope>NUCLEOTIDE SEQUENCE</scope>
    <source>
        <strain evidence="1">EG181B</strain>
    </source>
</reference>
<evidence type="ECO:0000313" key="1">
    <source>
        <dbReference type="EMBL" id="MEX3931587.1"/>
    </source>
</evidence>
<gene>
    <name evidence="1" type="ORF">AB4Y32_07155</name>
</gene>
<proteinExistence type="predicted"/>
<dbReference type="EMBL" id="JBFRCH010000003">
    <property type="protein sequence ID" value="MEX3931587.1"/>
    <property type="molecule type" value="Genomic_DNA"/>
</dbReference>
<dbReference type="Proteomes" id="UP001558850">
    <property type="component" value="Unassembled WGS sequence"/>
</dbReference>
<dbReference type="EC" id="1.8.1.4" evidence="1"/>
<evidence type="ECO:0000313" key="2">
    <source>
        <dbReference type="Proteomes" id="UP001558850"/>
    </source>
</evidence>
<protein>
    <submittedName>
        <fullName evidence="1">Dihydrolipoyl dehydrogenase</fullName>
        <ecNumber evidence="1">1.8.1.4</ecNumber>
    </submittedName>
</protein>
<name>A0ACC6TWD9_9BURK</name>
<organism evidence="1 2">
    <name type="scientific">Paraburkholderia phymatum</name>
    <dbReference type="NCBI Taxonomy" id="148447"/>
    <lineage>
        <taxon>Bacteria</taxon>
        <taxon>Pseudomonadati</taxon>
        <taxon>Pseudomonadota</taxon>
        <taxon>Betaproteobacteria</taxon>
        <taxon>Burkholderiales</taxon>
        <taxon>Burkholderiaceae</taxon>
        <taxon>Paraburkholderia</taxon>
    </lineage>
</organism>
<comment type="caution">
    <text evidence="1">The sequence shown here is derived from an EMBL/GenBank/DDBJ whole genome shotgun (WGS) entry which is preliminary data.</text>
</comment>
<keyword evidence="2" id="KW-1185">Reference proteome</keyword>
<accession>A0ACC6TWD9</accession>
<sequence length="464" mass="49538">MKTLHIDVAVIGAGSAGLPAFRAAKAAGASAVLIEGGAYGTTCARVGCMPSKLLIAAAEAAHAARRTAPFGVHVDGAVRIDGREVMARVKGERDRFVGFVVESTEGIPADERLISYAQFIDDNVLQVGDHTRVHAKSVVIATGSSPFVPPMYQALGDRAIVNDDVFAWDDLPRKVAVIGAGVIGLELGQALAWLGVDVTMLGARGRVGPLSDPAIKGYAQQVFSESFRFEPHAQAEAATREGDSVHLRYRDSAGELREDTFDYVLVTAGRRPNVDGLGLHNTTLELDARGVPVFDPVTLQAGQHPVFIAGDANNVLPLLHEAADEGRAAGENAARFPDVKRLVRRAPISVVFTEPGIAMVGARHADLAADSFVTGEVSFEDQGRSRVMLRNRGLMHVYVDKASRRFAGAEWIGPDAEHIAHLLSWALQMNLTVDAMLAMPFYHPVVEEGLRTALRNAAAQLPTA</sequence>
<keyword evidence="1" id="KW-0560">Oxidoreductase</keyword>